<proteinExistence type="predicted"/>
<accession>E4XJB4</accession>
<name>E4XJB4_OIKDI</name>
<dbReference type="OrthoDB" id="10546529at2759"/>
<protein>
    <submittedName>
        <fullName evidence="1">Uncharacterized protein</fullName>
    </submittedName>
</protein>
<sequence length="91" mass="10839">MKKRGKKITTNERNRNKYYIAELDLMAVLRRIASAKHHDYFSSESFLRPVKRFLDNPLAEKILCLYKEETLARYSTEDEMIVEYCTKQSSL</sequence>
<keyword evidence="2" id="KW-1185">Reference proteome</keyword>
<dbReference type="EMBL" id="FN653059">
    <property type="protein sequence ID" value="CBY10557.1"/>
    <property type="molecule type" value="Genomic_DNA"/>
</dbReference>
<reference evidence="1" key="1">
    <citation type="journal article" date="2010" name="Science">
        <title>Plasticity of animal genome architecture unmasked by rapid evolution of a pelagic tunicate.</title>
        <authorList>
            <person name="Denoeud F."/>
            <person name="Henriet S."/>
            <person name="Mungpakdee S."/>
            <person name="Aury J.M."/>
            <person name="Da Silva C."/>
            <person name="Brinkmann H."/>
            <person name="Mikhaleva J."/>
            <person name="Olsen L.C."/>
            <person name="Jubin C."/>
            <person name="Canestro C."/>
            <person name="Bouquet J.M."/>
            <person name="Danks G."/>
            <person name="Poulain J."/>
            <person name="Campsteijn C."/>
            <person name="Adamski M."/>
            <person name="Cross I."/>
            <person name="Yadetie F."/>
            <person name="Muffato M."/>
            <person name="Louis A."/>
            <person name="Butcher S."/>
            <person name="Tsagkogeorga G."/>
            <person name="Konrad A."/>
            <person name="Singh S."/>
            <person name="Jensen M.F."/>
            <person name="Cong E.H."/>
            <person name="Eikeseth-Otteraa H."/>
            <person name="Noel B."/>
            <person name="Anthouard V."/>
            <person name="Porcel B.M."/>
            <person name="Kachouri-Lafond R."/>
            <person name="Nishino A."/>
            <person name="Ugolini M."/>
            <person name="Chourrout P."/>
            <person name="Nishida H."/>
            <person name="Aasland R."/>
            <person name="Huzurbazar S."/>
            <person name="Westhof E."/>
            <person name="Delsuc F."/>
            <person name="Lehrach H."/>
            <person name="Reinhardt R."/>
            <person name="Weissenbach J."/>
            <person name="Roy S.W."/>
            <person name="Artiguenave F."/>
            <person name="Postlethwait J.H."/>
            <person name="Manak J.R."/>
            <person name="Thompson E.M."/>
            <person name="Jaillon O."/>
            <person name="Du Pasquier L."/>
            <person name="Boudinot P."/>
            <person name="Liberles D.A."/>
            <person name="Volff J.N."/>
            <person name="Philippe H."/>
            <person name="Lenhard B."/>
            <person name="Roest Crollius H."/>
            <person name="Wincker P."/>
            <person name="Chourrout D."/>
        </authorList>
    </citation>
    <scope>NUCLEOTIDE SEQUENCE [LARGE SCALE GENOMIC DNA]</scope>
</reference>
<evidence type="ECO:0000313" key="2">
    <source>
        <dbReference type="Proteomes" id="UP000001307"/>
    </source>
</evidence>
<dbReference type="AlphaFoldDB" id="E4XJB4"/>
<dbReference type="Proteomes" id="UP000001307">
    <property type="component" value="Unassembled WGS sequence"/>
</dbReference>
<organism evidence="1">
    <name type="scientific">Oikopleura dioica</name>
    <name type="common">Tunicate</name>
    <dbReference type="NCBI Taxonomy" id="34765"/>
    <lineage>
        <taxon>Eukaryota</taxon>
        <taxon>Metazoa</taxon>
        <taxon>Chordata</taxon>
        <taxon>Tunicata</taxon>
        <taxon>Appendicularia</taxon>
        <taxon>Copelata</taxon>
        <taxon>Oikopleuridae</taxon>
        <taxon>Oikopleura</taxon>
    </lineage>
</organism>
<dbReference type="InParanoid" id="E4XJB4"/>
<evidence type="ECO:0000313" key="1">
    <source>
        <dbReference type="EMBL" id="CBY10557.1"/>
    </source>
</evidence>
<gene>
    <name evidence="1" type="ORF">GSOID_T00012704001</name>
</gene>